<dbReference type="STRING" id="1073574.GOARA_012_00710"/>
<evidence type="ECO:0000256" key="1">
    <source>
        <dbReference type="SAM" id="Phobius"/>
    </source>
</evidence>
<evidence type="ECO:0000313" key="2">
    <source>
        <dbReference type="EMBL" id="GAB08521.1"/>
    </source>
</evidence>
<dbReference type="EMBL" id="BAEE01000012">
    <property type="protein sequence ID" value="GAB08521.1"/>
    <property type="molecule type" value="Genomic_DNA"/>
</dbReference>
<sequence>MTEPPALARRLGLDDAVFVGLGSMIGAGIFSSLGPAAAARYARIATLGEEVRDPHRAIPLAIPTALGLTLLIYGLVR</sequence>
<keyword evidence="1" id="KW-1133">Transmembrane helix</keyword>
<keyword evidence="3" id="KW-1185">Reference proteome</keyword>
<feature type="transmembrane region" description="Helical" evidence="1">
    <location>
        <begin position="16"/>
        <end position="36"/>
    </location>
</feature>
<keyword evidence="1" id="KW-0472">Membrane</keyword>
<organism evidence="2 3">
    <name type="scientific">Gordonia araii NBRC 100433</name>
    <dbReference type="NCBI Taxonomy" id="1073574"/>
    <lineage>
        <taxon>Bacteria</taxon>
        <taxon>Bacillati</taxon>
        <taxon>Actinomycetota</taxon>
        <taxon>Actinomycetes</taxon>
        <taxon>Mycobacteriales</taxon>
        <taxon>Gordoniaceae</taxon>
        <taxon>Gordonia</taxon>
    </lineage>
</organism>
<name>G7GY46_9ACTN</name>
<dbReference type="Proteomes" id="UP000035088">
    <property type="component" value="Unassembled WGS sequence"/>
</dbReference>
<dbReference type="AlphaFoldDB" id="G7GY46"/>
<keyword evidence="1" id="KW-0812">Transmembrane</keyword>
<accession>G7GY46</accession>
<evidence type="ECO:0000313" key="3">
    <source>
        <dbReference type="Proteomes" id="UP000035088"/>
    </source>
</evidence>
<protein>
    <submittedName>
        <fullName evidence="2">Putative amino acid transporter</fullName>
    </submittedName>
</protein>
<proteinExistence type="predicted"/>
<feature type="transmembrane region" description="Helical" evidence="1">
    <location>
        <begin position="57"/>
        <end position="76"/>
    </location>
</feature>
<reference evidence="2 3" key="1">
    <citation type="submission" date="2011-11" db="EMBL/GenBank/DDBJ databases">
        <title>Whole genome shotgun sequence of Gordonia araii NBRC 100433.</title>
        <authorList>
            <person name="Yoshida Y."/>
            <person name="Hosoyama A."/>
            <person name="Tsuchikane K."/>
            <person name="Katsumata H."/>
            <person name="Yamazaki S."/>
            <person name="Fujita N."/>
        </authorList>
    </citation>
    <scope>NUCLEOTIDE SEQUENCE [LARGE SCALE GENOMIC DNA]</scope>
    <source>
        <strain evidence="2 3">NBRC 100433</strain>
    </source>
</reference>
<gene>
    <name evidence="2" type="ORF">GOARA_012_00710</name>
</gene>
<comment type="caution">
    <text evidence="2">The sequence shown here is derived from an EMBL/GenBank/DDBJ whole genome shotgun (WGS) entry which is preliminary data.</text>
</comment>